<accession>A0ACD4DID9</accession>
<organism evidence="1 2">
    <name type="scientific">Rhodococcus sacchari</name>
    <dbReference type="NCBI Taxonomy" id="2962047"/>
    <lineage>
        <taxon>Bacteria</taxon>
        <taxon>Bacillati</taxon>
        <taxon>Actinomycetota</taxon>
        <taxon>Actinomycetes</taxon>
        <taxon>Mycobacteriales</taxon>
        <taxon>Nocardiaceae</taxon>
        <taxon>Rhodococcus</taxon>
    </lineage>
</organism>
<evidence type="ECO:0000313" key="2">
    <source>
        <dbReference type="Proteomes" id="UP001156484"/>
    </source>
</evidence>
<dbReference type="EMBL" id="CP107551">
    <property type="protein sequence ID" value="UYP19759.1"/>
    <property type="molecule type" value="Genomic_DNA"/>
</dbReference>
<keyword evidence="2" id="KW-1185">Reference proteome</keyword>
<evidence type="ECO:0000313" key="1">
    <source>
        <dbReference type="EMBL" id="UYP19759.1"/>
    </source>
</evidence>
<sequence>MPLTDHERIECELLEARLRDSLRAPVLGAPEVAEAAAAARRRGVEVVLLDDHAMDPVPDEIRREVYREVVDTLDSVWSGSVTVRVLPPGRGAMVTMLLRGAGVQRIELGHDGAPICAGGPS</sequence>
<protein>
    <submittedName>
        <fullName evidence="1">Uncharacterized protein</fullName>
    </submittedName>
</protein>
<name>A0ACD4DID9_9NOCA</name>
<dbReference type="Proteomes" id="UP001156484">
    <property type="component" value="Chromosome"/>
</dbReference>
<reference evidence="1" key="1">
    <citation type="submission" date="2022-10" db="EMBL/GenBank/DDBJ databases">
        <title>Rhodococcus ferula Z13 complete genome.</title>
        <authorList>
            <person name="Long X."/>
            <person name="Zang M."/>
        </authorList>
    </citation>
    <scope>NUCLEOTIDE SEQUENCE</scope>
    <source>
        <strain evidence="1">Z13</strain>
    </source>
</reference>
<gene>
    <name evidence="1" type="ORF">OED52_04160</name>
</gene>
<proteinExistence type="predicted"/>